<evidence type="ECO:0000256" key="4">
    <source>
        <dbReference type="ARBA" id="ARBA00023315"/>
    </source>
</evidence>
<comment type="similarity">
    <text evidence="1">Belongs to the HAT1 family.</text>
</comment>
<dbReference type="GO" id="GO:0031509">
    <property type="term" value="P:subtelomeric heterochromatin formation"/>
    <property type="evidence" value="ECO:0007669"/>
    <property type="project" value="InterPro"/>
</dbReference>
<dbReference type="GO" id="GO:0000781">
    <property type="term" value="C:chromosome, telomeric region"/>
    <property type="evidence" value="ECO:0007669"/>
    <property type="project" value="GOC"/>
</dbReference>
<keyword evidence="3" id="KW-0808">Transferase</keyword>
<evidence type="ECO:0000256" key="1">
    <source>
        <dbReference type="ARBA" id="ARBA00010543"/>
    </source>
</evidence>
<dbReference type="GO" id="GO:0004402">
    <property type="term" value="F:histone acetyltransferase activity"/>
    <property type="evidence" value="ECO:0007669"/>
    <property type="project" value="InterPro"/>
</dbReference>
<name>A0A0M3K7S9_ANISI</name>
<dbReference type="InterPro" id="IPR016181">
    <property type="entry name" value="Acyl_CoA_acyltransferase"/>
</dbReference>
<dbReference type="EMBL" id="UYRR01033084">
    <property type="protein sequence ID" value="VDK57759.1"/>
    <property type="molecule type" value="Genomic_DNA"/>
</dbReference>
<keyword evidence="8" id="KW-1185">Reference proteome</keyword>
<dbReference type="GO" id="GO:0005634">
    <property type="term" value="C:nucleus"/>
    <property type="evidence" value="ECO:0007669"/>
    <property type="project" value="InterPro"/>
</dbReference>
<dbReference type="InterPro" id="IPR017380">
    <property type="entry name" value="Hist_AcTrfase_B-typ_cat-su"/>
</dbReference>
<organism evidence="9">
    <name type="scientific">Anisakis simplex</name>
    <name type="common">Herring worm</name>
    <dbReference type="NCBI Taxonomy" id="6269"/>
    <lineage>
        <taxon>Eukaryota</taxon>
        <taxon>Metazoa</taxon>
        <taxon>Ecdysozoa</taxon>
        <taxon>Nematoda</taxon>
        <taxon>Chromadorea</taxon>
        <taxon>Rhabditida</taxon>
        <taxon>Spirurina</taxon>
        <taxon>Ascaridomorpha</taxon>
        <taxon>Ascaridoidea</taxon>
        <taxon>Anisakidae</taxon>
        <taxon>Anisakis</taxon>
        <taxon>Anisakis simplex complex</taxon>
    </lineage>
</organism>
<dbReference type="Gene3D" id="3.40.630.30">
    <property type="match status" value="1"/>
</dbReference>
<evidence type="ECO:0000256" key="2">
    <source>
        <dbReference type="ARBA" id="ARBA00013184"/>
    </source>
</evidence>
<dbReference type="PANTHER" id="PTHR12046">
    <property type="entry name" value="HISTONE ACETYLTRANSFERASE TYPE B CATALYTIC SUBUNIT"/>
    <property type="match status" value="1"/>
</dbReference>
<feature type="domain" description="Histone acetyl transferase HAT1 N-terminal" evidence="6">
    <location>
        <begin position="21"/>
        <end position="179"/>
    </location>
</feature>
<dbReference type="InterPro" id="IPR019467">
    <property type="entry name" value="Hat1_N"/>
</dbReference>
<dbReference type="SUPFAM" id="SSF55729">
    <property type="entry name" value="Acyl-CoA N-acyltransferases (Nat)"/>
    <property type="match status" value="1"/>
</dbReference>
<dbReference type="AlphaFoldDB" id="A0A0M3K7S9"/>
<keyword evidence="4" id="KW-0012">Acyltransferase</keyword>
<evidence type="ECO:0000313" key="8">
    <source>
        <dbReference type="Proteomes" id="UP000267096"/>
    </source>
</evidence>
<evidence type="ECO:0000259" key="6">
    <source>
        <dbReference type="Pfam" id="PF10394"/>
    </source>
</evidence>
<comment type="catalytic activity">
    <reaction evidence="5">
        <text>L-lysyl-[protein] + acetyl-CoA = N(6)-acetyl-L-lysyl-[protein] + CoA + H(+)</text>
        <dbReference type="Rhea" id="RHEA:45948"/>
        <dbReference type="Rhea" id="RHEA-COMP:9752"/>
        <dbReference type="Rhea" id="RHEA-COMP:10731"/>
        <dbReference type="ChEBI" id="CHEBI:15378"/>
        <dbReference type="ChEBI" id="CHEBI:29969"/>
        <dbReference type="ChEBI" id="CHEBI:57287"/>
        <dbReference type="ChEBI" id="CHEBI:57288"/>
        <dbReference type="ChEBI" id="CHEBI:61930"/>
        <dbReference type="EC" id="2.3.1.48"/>
    </reaction>
</comment>
<dbReference type="Gene3D" id="3.90.360.10">
    <property type="entry name" value="Histone acetyl transferase 1 (HAT1), N-terminal domain"/>
    <property type="match status" value="1"/>
</dbReference>
<evidence type="ECO:0000313" key="9">
    <source>
        <dbReference type="WBParaSite" id="ASIM_0001702001-mRNA-1"/>
    </source>
</evidence>
<dbReference type="InterPro" id="IPR037113">
    <property type="entry name" value="Hat1_N_sf"/>
</dbReference>
<reference evidence="9" key="1">
    <citation type="submission" date="2017-02" db="UniProtKB">
        <authorList>
            <consortium name="WormBaseParasite"/>
        </authorList>
    </citation>
    <scope>IDENTIFICATION</scope>
</reference>
<evidence type="ECO:0000256" key="5">
    <source>
        <dbReference type="ARBA" id="ARBA00048017"/>
    </source>
</evidence>
<sequence>MLVTSDEASSSVLDSGNEEFIAEGQTAVQLKFVDSEAEMKSAKGYHPEFVHQHFGDNETIFGYKNLEVTLYYTDASMYIYPQIKYDKEISSVSKELKADNIIELLKNQLPSAEMNTMVSSLDIFRKHLNQQRSFRPFGELIAKFDFDGREMQVWKISESSPQFDAYLARAQTLALWYIDAAQYTDNDDPRWQHYFVYVLCFLWKGVESDQI</sequence>
<dbReference type="EC" id="2.3.1.48" evidence="2"/>
<accession>A0A0M3K7S9</accession>
<dbReference type="Pfam" id="PF10394">
    <property type="entry name" value="Hat1_N"/>
    <property type="match status" value="1"/>
</dbReference>
<dbReference type="WBParaSite" id="ASIM_0001702001-mRNA-1">
    <property type="protein sequence ID" value="ASIM_0001702001-mRNA-1"/>
    <property type="gene ID" value="ASIM_0001702001"/>
</dbReference>
<evidence type="ECO:0000313" key="7">
    <source>
        <dbReference type="EMBL" id="VDK57759.1"/>
    </source>
</evidence>
<dbReference type="Proteomes" id="UP000267096">
    <property type="component" value="Unassembled WGS sequence"/>
</dbReference>
<evidence type="ECO:0000256" key="3">
    <source>
        <dbReference type="ARBA" id="ARBA00022679"/>
    </source>
</evidence>
<reference evidence="7 8" key="2">
    <citation type="submission" date="2018-11" db="EMBL/GenBank/DDBJ databases">
        <authorList>
            <consortium name="Pathogen Informatics"/>
        </authorList>
    </citation>
    <scope>NUCLEOTIDE SEQUENCE [LARGE SCALE GENOMIC DNA]</scope>
</reference>
<gene>
    <name evidence="7" type="ORF">ASIM_LOCUS16427</name>
</gene>
<proteinExistence type="inferred from homology"/>
<protein>
    <recommendedName>
        <fullName evidence="2">histone acetyltransferase</fullName>
        <ecNumber evidence="2">2.3.1.48</ecNumber>
    </recommendedName>
</protein>
<dbReference type="OrthoDB" id="10253098at2759"/>